<dbReference type="PANTHER" id="PTHR43222:SF2">
    <property type="entry name" value="NUDIX HYDROLASE 23, CHLOROPLASTIC"/>
    <property type="match status" value="1"/>
</dbReference>
<dbReference type="PATRIC" id="fig|1131935.3.peg.3619"/>
<gene>
    <name evidence="3" type="ORF">PDENDC454_17403</name>
</gene>
<dbReference type="Proteomes" id="UP000003900">
    <property type="component" value="Unassembled WGS sequence"/>
</dbReference>
<dbReference type="InterPro" id="IPR000086">
    <property type="entry name" value="NUDIX_hydrolase_dom"/>
</dbReference>
<evidence type="ECO:0000259" key="2">
    <source>
        <dbReference type="PROSITE" id="PS51462"/>
    </source>
</evidence>
<organism evidence="3 4">
    <name type="scientific">Paenibacillus dendritiformis C454</name>
    <dbReference type="NCBI Taxonomy" id="1131935"/>
    <lineage>
        <taxon>Bacteria</taxon>
        <taxon>Bacillati</taxon>
        <taxon>Bacillota</taxon>
        <taxon>Bacilli</taxon>
        <taxon>Bacillales</taxon>
        <taxon>Paenibacillaceae</taxon>
        <taxon>Paenibacillus</taxon>
    </lineage>
</organism>
<dbReference type="PROSITE" id="PS51462">
    <property type="entry name" value="NUDIX"/>
    <property type="match status" value="1"/>
</dbReference>
<protein>
    <submittedName>
        <fullName evidence="3">NUDIX hydrolase</fullName>
    </submittedName>
</protein>
<dbReference type="Pfam" id="PF00293">
    <property type="entry name" value="NUDIX"/>
    <property type="match status" value="1"/>
</dbReference>
<dbReference type="EMBL" id="AHKH01000050">
    <property type="protein sequence ID" value="EHQ60966.1"/>
    <property type="molecule type" value="Genomic_DNA"/>
</dbReference>
<keyword evidence="4" id="KW-1185">Reference proteome</keyword>
<dbReference type="STRING" id="1131935.PDENDC454_17403"/>
<evidence type="ECO:0000313" key="3">
    <source>
        <dbReference type="EMBL" id="EHQ60966.1"/>
    </source>
</evidence>
<dbReference type="RefSeq" id="WP_006677972.1">
    <property type="nucleotide sequence ID" value="NZ_AHKH01000050.1"/>
</dbReference>
<dbReference type="SUPFAM" id="SSF55811">
    <property type="entry name" value="Nudix"/>
    <property type="match status" value="1"/>
</dbReference>
<reference evidence="3 4" key="1">
    <citation type="journal article" date="2012" name="J. Bacteriol.">
        <title>Genome Sequence of the Pattern-Forming Social Bacterium Paenibacillus dendritiformis C454 Chiral Morphotype.</title>
        <authorList>
            <person name="Sirota-Madi A."/>
            <person name="Olender T."/>
            <person name="Helman Y."/>
            <person name="Brainis I."/>
            <person name="Finkelshtein A."/>
            <person name="Roth D."/>
            <person name="Hagai E."/>
            <person name="Leshkowitz D."/>
            <person name="Brodsky L."/>
            <person name="Galatenko V."/>
            <person name="Nikolaev V."/>
            <person name="Gutnick D.L."/>
            <person name="Lancet D."/>
            <person name="Ben-Jacob E."/>
        </authorList>
    </citation>
    <scope>NUCLEOTIDE SEQUENCE [LARGE SCALE GENOMIC DNA]</scope>
    <source>
        <strain evidence="3 4">C454</strain>
    </source>
</reference>
<feature type="domain" description="Nudix hydrolase" evidence="2">
    <location>
        <begin position="1"/>
        <end position="130"/>
    </location>
</feature>
<keyword evidence="1 3" id="KW-0378">Hydrolase</keyword>
<name>H3SIV7_9BACL</name>
<dbReference type="PROSITE" id="PS00893">
    <property type="entry name" value="NUDIX_BOX"/>
    <property type="match status" value="1"/>
</dbReference>
<evidence type="ECO:0000256" key="1">
    <source>
        <dbReference type="ARBA" id="ARBA00022801"/>
    </source>
</evidence>
<dbReference type="GO" id="GO:0016787">
    <property type="term" value="F:hydrolase activity"/>
    <property type="evidence" value="ECO:0007669"/>
    <property type="project" value="UniProtKB-KW"/>
</dbReference>
<proteinExistence type="predicted"/>
<evidence type="ECO:0000313" key="4">
    <source>
        <dbReference type="Proteomes" id="UP000003900"/>
    </source>
</evidence>
<dbReference type="InterPro" id="IPR020084">
    <property type="entry name" value="NUDIX_hydrolase_CS"/>
</dbReference>
<dbReference type="OrthoDB" id="9803333at2"/>
<dbReference type="InterPro" id="IPR015797">
    <property type="entry name" value="NUDIX_hydrolase-like_dom_sf"/>
</dbReference>
<dbReference type="CDD" id="cd02883">
    <property type="entry name" value="NUDIX_Hydrolase"/>
    <property type="match status" value="1"/>
</dbReference>
<dbReference type="Gene3D" id="3.90.79.10">
    <property type="entry name" value="Nucleoside Triphosphate Pyrophosphohydrolase"/>
    <property type="match status" value="1"/>
</dbReference>
<dbReference type="PANTHER" id="PTHR43222">
    <property type="entry name" value="NUDIX HYDROLASE 23"/>
    <property type="match status" value="1"/>
</dbReference>
<comment type="caution">
    <text evidence="3">The sequence shown here is derived from an EMBL/GenBank/DDBJ whole genome shotgun (WGS) entry which is preliminary data.</text>
</comment>
<dbReference type="AlphaFoldDB" id="H3SIV7"/>
<sequence>MQGYNVLMIYNKDMDRLLMCKRLKDPYKGLSNLVGGKIERGETGMEAAYRELLEETNISQENITLHHLMDFTYYVHDCYVEVYVGKLKCDVVISGDENELYWSVDLNQNFFDMTLFAGEGNIGHMIEQVKMSKDKLLADETVQV</sequence>
<accession>H3SIV7</accession>